<gene>
    <name evidence="3" type="ORF">V6X30_01405</name>
</gene>
<accession>A0ABV3T4C9</accession>
<comment type="caution">
    <text evidence="3">The sequence shown here is derived from an EMBL/GenBank/DDBJ whole genome shotgun (WGS) entry which is preliminary data.</text>
</comment>
<dbReference type="Pfam" id="PF13660">
    <property type="entry name" value="DUF4147"/>
    <property type="match status" value="1"/>
</dbReference>
<evidence type="ECO:0000259" key="2">
    <source>
        <dbReference type="Pfam" id="PF13660"/>
    </source>
</evidence>
<evidence type="ECO:0000313" key="3">
    <source>
        <dbReference type="EMBL" id="MEX0430057.1"/>
    </source>
</evidence>
<dbReference type="SUPFAM" id="SSF82544">
    <property type="entry name" value="GckA/TtuD-like"/>
    <property type="match status" value="1"/>
</dbReference>
<dbReference type="Gene3D" id="3.40.50.10180">
    <property type="entry name" value="Glycerate kinase, MOFRL-like N-terminal domain"/>
    <property type="match status" value="1"/>
</dbReference>
<dbReference type="PANTHER" id="PTHR12227:SF0">
    <property type="entry name" value="GLYCERATE KINASE"/>
    <property type="match status" value="1"/>
</dbReference>
<reference evidence="3 4" key="1">
    <citation type="submission" date="2024-02" db="EMBL/GenBank/DDBJ databases">
        <title>New especies of Spiribacter isolated from saline water.</title>
        <authorList>
            <person name="Leon M.J."/>
            <person name="De La Haba R."/>
            <person name="Sanchez-Porro C."/>
            <person name="Ventosa A."/>
        </authorList>
    </citation>
    <scope>NUCLEOTIDE SEQUENCE [LARGE SCALE GENOMIC DNA]</scope>
    <source>
        <strain evidence="4">ag22IC4-189</strain>
    </source>
</reference>
<dbReference type="InterPro" id="IPR007835">
    <property type="entry name" value="MOFRL"/>
</dbReference>
<organism evidence="3 4">
    <name type="scientific">Spiribacter insolitus</name>
    <dbReference type="NCBI Taxonomy" id="3122417"/>
    <lineage>
        <taxon>Bacteria</taxon>
        <taxon>Pseudomonadati</taxon>
        <taxon>Pseudomonadota</taxon>
        <taxon>Gammaproteobacteria</taxon>
        <taxon>Chromatiales</taxon>
        <taxon>Ectothiorhodospiraceae</taxon>
        <taxon>Spiribacter</taxon>
    </lineage>
</organism>
<sequence>MPSTPSRQDLVAFYRAALAGVNGRRAVASALEARGPGTPPPGAFHLLAIGKAASAMANGVADVRGEDVAGGLVITRAGYEDPRLPERIPVRQLLAAHPVPDARSLEAGNALVDYLRDAPADARFLFLISGGASSLVERPAGEQDPAALAQFNEWLLASGLDIARMNTLRKAVSTIKGGRLVRWLDGRRAHGLLISDVPGDDPAVIGSGLLAADRGTNPGGPLPASLPPGMTRASAPPDADIFDNVHLQIVASNAIARRACVDAARPGGWGVRVIDELLTGEAEQLGRRVAESVIDGPPGLVVMGGEPTVTLPEHPGRGGRMQTLALAAAESLAGSDCLLLAAGTDGADGPGEDAGAIVDGGTIQRLRRAGFDAALSLSRADAGSALAAAGDLLQTGPTGTNVMDLVIGFRP</sequence>
<dbReference type="Pfam" id="PF05161">
    <property type="entry name" value="MOFRL"/>
    <property type="match status" value="1"/>
</dbReference>
<name>A0ABV3T4C9_9GAMM</name>
<dbReference type="InterPro" id="IPR039760">
    <property type="entry name" value="MOFRL_protein"/>
</dbReference>
<feature type="domain" description="MOFRL-associated" evidence="2">
    <location>
        <begin position="10"/>
        <end position="216"/>
    </location>
</feature>
<proteinExistence type="predicted"/>
<dbReference type="RefSeq" id="WP_367982854.1">
    <property type="nucleotide sequence ID" value="NZ_JBAKFF010000001.1"/>
</dbReference>
<dbReference type="EMBL" id="JBAKFF010000001">
    <property type="protein sequence ID" value="MEX0430057.1"/>
    <property type="molecule type" value="Genomic_DNA"/>
</dbReference>
<dbReference type="Proteomes" id="UP001556637">
    <property type="component" value="Unassembled WGS sequence"/>
</dbReference>
<evidence type="ECO:0000313" key="4">
    <source>
        <dbReference type="Proteomes" id="UP001556637"/>
    </source>
</evidence>
<dbReference type="InterPro" id="IPR038614">
    <property type="entry name" value="GK_N_sf"/>
</dbReference>
<keyword evidence="4" id="KW-1185">Reference proteome</keyword>
<feature type="domain" description="MOFRL" evidence="1">
    <location>
        <begin position="301"/>
        <end position="404"/>
    </location>
</feature>
<dbReference type="InterPro" id="IPR025286">
    <property type="entry name" value="MOFRL_assoc_dom"/>
</dbReference>
<evidence type="ECO:0000259" key="1">
    <source>
        <dbReference type="Pfam" id="PF05161"/>
    </source>
</evidence>
<dbReference type="PANTHER" id="PTHR12227">
    <property type="entry name" value="GLYCERATE KINASE"/>
    <property type="match status" value="1"/>
</dbReference>
<dbReference type="Gene3D" id="3.40.1480.10">
    <property type="entry name" value="MOFRL domain"/>
    <property type="match status" value="1"/>
</dbReference>
<dbReference type="InterPro" id="IPR037035">
    <property type="entry name" value="GK-like_C_sf"/>
</dbReference>
<protein>
    <submittedName>
        <fullName evidence="3">DUF4147 domain-containing protein</fullName>
    </submittedName>
</protein>